<keyword evidence="5" id="KW-0804">Transcription</keyword>
<name>A0AAW0E3Y0_9AGAR</name>
<dbReference type="PANTHER" id="PTHR31313">
    <property type="entry name" value="TY1 ENHANCER ACTIVATOR"/>
    <property type="match status" value="1"/>
</dbReference>
<comment type="caution">
    <text evidence="9">The sequence shown here is derived from an EMBL/GenBank/DDBJ whole genome shotgun (WGS) entry which is preliminary data.</text>
</comment>
<evidence type="ECO:0000313" key="9">
    <source>
        <dbReference type="EMBL" id="KAK7058537.1"/>
    </source>
</evidence>
<reference evidence="9 10" key="1">
    <citation type="submission" date="2024-01" db="EMBL/GenBank/DDBJ databases">
        <title>A draft genome for a cacao thread blight-causing isolate of Paramarasmius palmivorus.</title>
        <authorList>
            <person name="Baruah I.K."/>
            <person name="Bukari Y."/>
            <person name="Amoako-Attah I."/>
            <person name="Meinhardt L.W."/>
            <person name="Bailey B.A."/>
            <person name="Cohen S.P."/>
        </authorList>
    </citation>
    <scope>NUCLEOTIDE SEQUENCE [LARGE SCALE GENOMIC DNA]</scope>
    <source>
        <strain evidence="9 10">GH-12</strain>
    </source>
</reference>
<evidence type="ECO:0000256" key="1">
    <source>
        <dbReference type="ARBA" id="ARBA00022723"/>
    </source>
</evidence>
<dbReference type="EMBL" id="JAYKXP010000005">
    <property type="protein sequence ID" value="KAK7058537.1"/>
    <property type="molecule type" value="Genomic_DNA"/>
</dbReference>
<keyword evidence="2" id="KW-0862">Zinc</keyword>
<feature type="domain" description="Xylanolytic transcriptional activator regulatory" evidence="8">
    <location>
        <begin position="600"/>
        <end position="679"/>
    </location>
</feature>
<evidence type="ECO:0000259" key="8">
    <source>
        <dbReference type="SMART" id="SM00906"/>
    </source>
</evidence>
<keyword evidence="10" id="KW-1185">Reference proteome</keyword>
<evidence type="ECO:0000256" key="5">
    <source>
        <dbReference type="ARBA" id="ARBA00023163"/>
    </source>
</evidence>
<organism evidence="9 10">
    <name type="scientific">Paramarasmius palmivorus</name>
    <dbReference type="NCBI Taxonomy" id="297713"/>
    <lineage>
        <taxon>Eukaryota</taxon>
        <taxon>Fungi</taxon>
        <taxon>Dikarya</taxon>
        <taxon>Basidiomycota</taxon>
        <taxon>Agaricomycotina</taxon>
        <taxon>Agaricomycetes</taxon>
        <taxon>Agaricomycetidae</taxon>
        <taxon>Agaricales</taxon>
        <taxon>Marasmiineae</taxon>
        <taxon>Marasmiaceae</taxon>
        <taxon>Paramarasmius</taxon>
    </lineage>
</organism>
<dbReference type="InterPro" id="IPR007219">
    <property type="entry name" value="XnlR_reg_dom"/>
</dbReference>
<feature type="compositionally biased region" description="Low complexity" evidence="7">
    <location>
        <begin position="343"/>
        <end position="362"/>
    </location>
</feature>
<evidence type="ECO:0000313" key="10">
    <source>
        <dbReference type="Proteomes" id="UP001383192"/>
    </source>
</evidence>
<feature type="compositionally biased region" description="Polar residues" evidence="7">
    <location>
        <begin position="1029"/>
        <end position="1041"/>
    </location>
</feature>
<feature type="compositionally biased region" description="Low complexity" evidence="7">
    <location>
        <begin position="1007"/>
        <end position="1023"/>
    </location>
</feature>
<dbReference type="InterPro" id="IPR011008">
    <property type="entry name" value="Dimeric_a/b-barrel"/>
</dbReference>
<dbReference type="SMART" id="SM00906">
    <property type="entry name" value="Fungal_trans"/>
    <property type="match status" value="1"/>
</dbReference>
<evidence type="ECO:0000256" key="7">
    <source>
        <dbReference type="SAM" id="MobiDB-lite"/>
    </source>
</evidence>
<dbReference type="AlphaFoldDB" id="A0AAW0E3Y0"/>
<dbReference type="CDD" id="cd12148">
    <property type="entry name" value="fungal_TF_MHR"/>
    <property type="match status" value="1"/>
</dbReference>
<keyword evidence="6" id="KW-0539">Nucleus</keyword>
<feature type="region of interest" description="Disordered" evidence="7">
    <location>
        <begin position="294"/>
        <end position="368"/>
    </location>
</feature>
<feature type="compositionally biased region" description="Polar residues" evidence="7">
    <location>
        <begin position="319"/>
        <end position="342"/>
    </location>
</feature>
<dbReference type="PANTHER" id="PTHR31313:SF78">
    <property type="entry name" value="TRANSCRIPTION FACTOR DOMAIN-CONTAINING PROTEIN"/>
    <property type="match status" value="1"/>
</dbReference>
<dbReference type="GO" id="GO:0006351">
    <property type="term" value="P:DNA-templated transcription"/>
    <property type="evidence" value="ECO:0007669"/>
    <property type="project" value="InterPro"/>
</dbReference>
<dbReference type="Pfam" id="PF04082">
    <property type="entry name" value="Fungal_trans"/>
    <property type="match status" value="1"/>
</dbReference>
<keyword evidence="4" id="KW-0238">DNA-binding</keyword>
<evidence type="ECO:0000256" key="4">
    <source>
        <dbReference type="ARBA" id="ARBA00023125"/>
    </source>
</evidence>
<gene>
    <name evidence="9" type="ORF">VNI00_002173</name>
</gene>
<keyword evidence="1" id="KW-0479">Metal-binding</keyword>
<protein>
    <recommendedName>
        <fullName evidence="8">Xylanolytic transcriptional activator regulatory domain-containing protein</fullName>
    </recommendedName>
</protein>
<dbReference type="Proteomes" id="UP001383192">
    <property type="component" value="Unassembled WGS sequence"/>
</dbReference>
<sequence>MLRTSASKVLSTASRRSISVQSLLHGSPEAKKAGETEILQALFILQYLTAQQHSRLVGRGKYVHGFEIHRVKSDKTMEYKEAAEKYYMGLVEDPRLHVKLTGSWETSVGDQDTYFHILEYENYGGYDNTTQLVRTTEHLKAYQAMLPYINSRSCQLNQEFAFFPTAPPRAQGGIFELRSYQLVPGTLLEWENTWRRGIEARRKFVAPVGPSYKRGPPKGYIHAIEQRWHQVESLLGVILQCPDPRVRSIVSDLRQDDLAREILQRVDTGPYGPSGRRFQPQGATKEDFFASVLRSNGSIPGREQSRNRRQSRVSREKVSSTQDRGLSIVPTQEWQDNLSNRLASTSAASSPYSTCSTPSGGPAAQRRRVDAVSPVEWNDMYTMEPTSDSDDYDSMRDPTDSMGELSLTDYQEIRYHGKASGLHLLSKDNRTDERNEGGIWMLPMARVWPPSKDFVAQVVKEEDYEVVLPPPQLQDHLINLYFTYIHPVFPVIHKSRFLSEYHARKRDEDPIPSIYSSPKPESSQKASTLLLLSMFAITARFVDDIEPLPPKGKMWEAGCQYFESARQILTKIFDRSRPCTVQSLLLLGYREFGLGSMEQGWIYIGMAIRMAMDLGLNCNTDHWKQHGHDLFARDETQTRRQIWWMCCLADRYGSIYMGRPIIIREDDYDTPFPEIGEDDDEPWGPLQNDSINVSYPRVPGKIMVAFHATASLCTILGDIITKVYPVRTQHKVSRRAIYAELETRLDQWYISLPEALQFDVNSKRRVPPPHVLFVHIRYWGAVLLLNRAFIPNWKGAHSPSANADFTSTSRKSTFELKAFDLSQGAASRISGVVNAWRETFTLRRASPFLTAYMLATGIMHTMTLTLRPSNVQAYQGLQQVVTALKDMAVLWPSAARALDLVTGVRLTYETAHLNVSTGERIKRQADDAFGQEKSSDYLQRETFGQPHDSQPPPQVIQHPASEAGVQDLSTRIMAHMLGLDIPGVEPSTSYYPGYEWWPRPGEGGGQQQPQQQQQHVSQAIPQQMPSFVPNVNSYSRTNIPNIQGYPPPGMTHNNNRVGGEEWIQQTQAPPVVPDYSYNYQYGL</sequence>
<accession>A0AAW0E3Y0</accession>
<evidence type="ECO:0000256" key="6">
    <source>
        <dbReference type="ARBA" id="ARBA00023242"/>
    </source>
</evidence>
<proteinExistence type="predicted"/>
<dbReference type="GO" id="GO:0008270">
    <property type="term" value="F:zinc ion binding"/>
    <property type="evidence" value="ECO:0007669"/>
    <property type="project" value="InterPro"/>
</dbReference>
<evidence type="ECO:0000256" key="2">
    <source>
        <dbReference type="ARBA" id="ARBA00022833"/>
    </source>
</evidence>
<feature type="region of interest" description="Disordered" evidence="7">
    <location>
        <begin position="995"/>
        <end position="1056"/>
    </location>
</feature>
<dbReference type="Gene3D" id="3.30.70.100">
    <property type="match status" value="1"/>
</dbReference>
<dbReference type="InterPro" id="IPR051615">
    <property type="entry name" value="Transcr_Regulatory_Elem"/>
</dbReference>
<dbReference type="SUPFAM" id="SSF54909">
    <property type="entry name" value="Dimeric alpha+beta barrel"/>
    <property type="match status" value="1"/>
</dbReference>
<evidence type="ECO:0000256" key="3">
    <source>
        <dbReference type="ARBA" id="ARBA00023015"/>
    </source>
</evidence>
<keyword evidence="3" id="KW-0805">Transcription regulation</keyword>
<dbReference type="GO" id="GO:0003677">
    <property type="term" value="F:DNA binding"/>
    <property type="evidence" value="ECO:0007669"/>
    <property type="project" value="UniProtKB-KW"/>
</dbReference>